<accession>A0A918NT24</accession>
<proteinExistence type="predicted"/>
<comment type="caution">
    <text evidence="1">The sequence shown here is derived from an EMBL/GenBank/DDBJ whole genome shotgun (WGS) entry which is preliminary data.</text>
</comment>
<evidence type="ECO:0000313" key="2">
    <source>
        <dbReference type="Proteomes" id="UP000645555"/>
    </source>
</evidence>
<dbReference type="AlphaFoldDB" id="A0A918NT24"/>
<dbReference type="Proteomes" id="UP000645555">
    <property type="component" value="Unassembled WGS sequence"/>
</dbReference>
<reference evidence="1" key="1">
    <citation type="journal article" date="2014" name="Int. J. Syst. Evol. Microbiol.">
        <title>Complete genome sequence of Corynebacterium casei LMG S-19264T (=DSM 44701T), isolated from a smear-ripened cheese.</title>
        <authorList>
            <consortium name="US DOE Joint Genome Institute (JGI-PGF)"/>
            <person name="Walter F."/>
            <person name="Albersmeier A."/>
            <person name="Kalinowski J."/>
            <person name="Ruckert C."/>
        </authorList>
    </citation>
    <scope>NUCLEOTIDE SEQUENCE</scope>
    <source>
        <strain evidence="1">JCM 4956</strain>
    </source>
</reference>
<dbReference type="RefSeq" id="WP_190039662.1">
    <property type="nucleotide sequence ID" value="NZ_BMWD01000038.1"/>
</dbReference>
<sequence>MDISDRGPRFAPEWIGAEHAEAAGNNVYGTLRSCRGASAVAERFVAAGWRARSSSWYGYEVETDWCQVEIDPVENADLLLSGVVDPRRFHELGALLDRFGLRYSLELHGGDGDLVREIHA</sequence>
<reference evidence="1" key="2">
    <citation type="submission" date="2020-09" db="EMBL/GenBank/DDBJ databases">
        <authorList>
            <person name="Sun Q."/>
            <person name="Ohkuma M."/>
        </authorList>
    </citation>
    <scope>NUCLEOTIDE SEQUENCE</scope>
    <source>
        <strain evidence="1">JCM 4956</strain>
    </source>
</reference>
<gene>
    <name evidence="1" type="ORF">GCM10010515_69940</name>
</gene>
<evidence type="ECO:0000313" key="1">
    <source>
        <dbReference type="EMBL" id="GGX93024.1"/>
    </source>
</evidence>
<dbReference type="EMBL" id="BMWD01000038">
    <property type="protein sequence ID" value="GGX93024.1"/>
    <property type="molecule type" value="Genomic_DNA"/>
</dbReference>
<name>A0A918NT24_9ACTN</name>
<keyword evidence="2" id="KW-1185">Reference proteome</keyword>
<protein>
    <submittedName>
        <fullName evidence="1">Uncharacterized protein</fullName>
    </submittedName>
</protein>
<organism evidence="1 2">
    <name type="scientific">Streptomyces fructofermentans</name>
    <dbReference type="NCBI Taxonomy" id="152141"/>
    <lineage>
        <taxon>Bacteria</taxon>
        <taxon>Bacillati</taxon>
        <taxon>Actinomycetota</taxon>
        <taxon>Actinomycetes</taxon>
        <taxon>Kitasatosporales</taxon>
        <taxon>Streptomycetaceae</taxon>
        <taxon>Streptomyces</taxon>
    </lineage>
</organism>